<dbReference type="Pfam" id="PF14310">
    <property type="entry name" value="Fn3-like"/>
    <property type="match status" value="1"/>
</dbReference>
<evidence type="ECO:0000256" key="1">
    <source>
        <dbReference type="ARBA" id="ARBA00005336"/>
    </source>
</evidence>
<dbReference type="Pfam" id="PF00933">
    <property type="entry name" value="Glyco_hydro_3"/>
    <property type="match status" value="1"/>
</dbReference>
<dbReference type="Gene3D" id="3.40.50.1700">
    <property type="entry name" value="Glycoside hydrolase family 3 C-terminal domain"/>
    <property type="match status" value="1"/>
</dbReference>
<protein>
    <submittedName>
        <fullName evidence="5">Beta-xylosidase</fullName>
    </submittedName>
</protein>
<dbReference type="PANTHER" id="PTHR42715">
    <property type="entry name" value="BETA-GLUCOSIDASE"/>
    <property type="match status" value="1"/>
</dbReference>
<dbReference type="RefSeq" id="WP_179642987.1">
    <property type="nucleotide sequence ID" value="NZ_JACCCC010000001.1"/>
</dbReference>
<feature type="region of interest" description="Disordered" evidence="3">
    <location>
        <begin position="1"/>
        <end position="29"/>
    </location>
</feature>
<dbReference type="PRINTS" id="PR00133">
    <property type="entry name" value="GLHYDRLASE3"/>
</dbReference>
<dbReference type="InterPro" id="IPR050288">
    <property type="entry name" value="Cellulose_deg_GH3"/>
</dbReference>
<comment type="similarity">
    <text evidence="1">Belongs to the glycosyl hydrolase 3 family.</text>
</comment>
<dbReference type="InterPro" id="IPR001764">
    <property type="entry name" value="Glyco_hydro_3_N"/>
</dbReference>
<dbReference type="InterPro" id="IPR002772">
    <property type="entry name" value="Glyco_hydro_3_C"/>
</dbReference>
<dbReference type="Pfam" id="PF01915">
    <property type="entry name" value="Glyco_hydro_3_C"/>
    <property type="match status" value="1"/>
</dbReference>
<name>A0A852TUI7_9ACTN</name>
<dbReference type="InterPro" id="IPR026891">
    <property type="entry name" value="Fn3-like"/>
</dbReference>
<gene>
    <name evidence="5" type="ORF">HDA32_002087</name>
</gene>
<comment type="caution">
    <text evidence="5">The sequence shown here is derived from an EMBL/GenBank/DDBJ whole genome shotgun (WGS) entry which is preliminary data.</text>
</comment>
<feature type="compositionally biased region" description="Basic and acidic residues" evidence="3">
    <location>
        <begin position="1"/>
        <end position="11"/>
    </location>
</feature>
<dbReference type="SUPFAM" id="SSF52279">
    <property type="entry name" value="Beta-D-glucan exohydrolase, C-terminal domain"/>
    <property type="match status" value="1"/>
</dbReference>
<dbReference type="InterPro" id="IPR036962">
    <property type="entry name" value="Glyco_hydro_3_N_sf"/>
</dbReference>
<dbReference type="InterPro" id="IPR036881">
    <property type="entry name" value="Glyco_hydro_3_C_sf"/>
</dbReference>
<dbReference type="Proteomes" id="UP000589036">
    <property type="component" value="Unassembled WGS sequence"/>
</dbReference>
<proteinExistence type="inferred from homology"/>
<dbReference type="GO" id="GO:0005975">
    <property type="term" value="P:carbohydrate metabolic process"/>
    <property type="evidence" value="ECO:0007669"/>
    <property type="project" value="InterPro"/>
</dbReference>
<evidence type="ECO:0000313" key="5">
    <source>
        <dbReference type="EMBL" id="NYE46967.1"/>
    </source>
</evidence>
<dbReference type="InterPro" id="IPR013783">
    <property type="entry name" value="Ig-like_fold"/>
</dbReference>
<dbReference type="Gene3D" id="3.20.20.300">
    <property type="entry name" value="Glycoside hydrolase, family 3, N-terminal domain"/>
    <property type="match status" value="1"/>
</dbReference>
<dbReference type="InterPro" id="IPR017853">
    <property type="entry name" value="GH"/>
</dbReference>
<evidence type="ECO:0000259" key="4">
    <source>
        <dbReference type="SMART" id="SM01217"/>
    </source>
</evidence>
<dbReference type="GO" id="GO:0004553">
    <property type="term" value="F:hydrolase activity, hydrolyzing O-glycosyl compounds"/>
    <property type="evidence" value="ECO:0007669"/>
    <property type="project" value="InterPro"/>
</dbReference>
<feature type="domain" description="Fibronectin type III-like" evidence="4">
    <location>
        <begin position="708"/>
        <end position="777"/>
    </location>
</feature>
<reference evidence="5 6" key="1">
    <citation type="submission" date="2020-07" db="EMBL/GenBank/DDBJ databases">
        <title>Sequencing the genomes of 1000 actinobacteria strains.</title>
        <authorList>
            <person name="Klenk H.-P."/>
        </authorList>
    </citation>
    <scope>NUCLEOTIDE SEQUENCE [LARGE SCALE GENOMIC DNA]</scope>
    <source>
        <strain evidence="5 6">CXB654</strain>
    </source>
</reference>
<dbReference type="FunFam" id="3.20.20.300:FF:000011">
    <property type="entry name" value="Glycosyl hydrolase"/>
    <property type="match status" value="1"/>
</dbReference>
<evidence type="ECO:0000313" key="6">
    <source>
        <dbReference type="Proteomes" id="UP000589036"/>
    </source>
</evidence>
<keyword evidence="6" id="KW-1185">Reference proteome</keyword>
<dbReference type="PANTHER" id="PTHR42715:SF10">
    <property type="entry name" value="BETA-GLUCOSIDASE"/>
    <property type="match status" value="1"/>
</dbReference>
<dbReference type="Gene3D" id="2.60.40.10">
    <property type="entry name" value="Immunoglobulins"/>
    <property type="match status" value="1"/>
</dbReference>
<accession>A0A852TUI7</accession>
<evidence type="ECO:0000256" key="3">
    <source>
        <dbReference type="SAM" id="MobiDB-lite"/>
    </source>
</evidence>
<evidence type="ECO:0000256" key="2">
    <source>
        <dbReference type="ARBA" id="ARBA00022801"/>
    </source>
</evidence>
<dbReference type="SMART" id="SM01217">
    <property type="entry name" value="Fn3_like"/>
    <property type="match status" value="1"/>
</dbReference>
<dbReference type="EMBL" id="JACCCC010000001">
    <property type="protein sequence ID" value="NYE46967.1"/>
    <property type="molecule type" value="Genomic_DNA"/>
</dbReference>
<dbReference type="AlphaFoldDB" id="A0A852TUI7"/>
<sequence length="808" mass="84791">MTLSADDDRRTAPGPGDAEEGDAAWRDPSLPASERVEYLLRRMTLEEKVAQLYGVWVGAEESGEGVAPHQHDMAEEPPDFDALIADGLGQLTRPFGTVPVDPALGVRSLARSQERIAAAGRFGIPALAHEECLSGFTAWTATIHPTPLAWGASFDPGLVEEMAAAIGASMRAVGVHQGLAPVLDVTRDPRWGRTEETIGEDPYLVGTLGTAYVRGLQSAGVIATLKHFVGYSASRAGRNLAPVSVGPRELADVLLPPFEMALRLGGARSVMQAYNDNDGVPVAADPSLLTELLREEWGFEGTVVADYFGVAFLQTLHRVAGSPAQAAGLALAAGVDVELPTVRCFGEPLIEAVRAGEVPEALVDRAARRVLVQKCELGLLDPDWSPMPAALAGGAPDADARQVRGSVVLDPPEHRDLARRLAEESVVLLANDAGALPLEPQQNLAVVGPRADDPMAMLGCYSFPSHVGPQYPGVPIGVQVPTLLEALRMELPSKRIEHQVGCGVDDPDTSRIAAAAAAARSADVCVAVLGDRAGLFGRGTSGEGCDAEDLALPGVQEQLLEALIETGTPVVLVLLTGRPYALGAVADRLAAAVQAFFPGEEGGPAIAGVLSGRVGPSGRLPVGVPARPGGQPSTYLAPPLGLRSEVSSVDPTPLYPFGHGLSYTRFAWEEPRLNGVPQAEVDAAAVGTDGAVTVGCAVRNAGDTAGTEVVQLYLSDPVAQVTRPVRRLVGYARVHLEPGAARRVEFTVPADLAAYTGRDGRRIVEPGDIELCLAASSADVRHRVRIRLEGEVRAVDHTRRLVSEVSAD</sequence>
<keyword evidence="2" id="KW-0378">Hydrolase</keyword>
<organism evidence="5 6">
    <name type="scientific">Spinactinospora alkalitolerans</name>
    <dbReference type="NCBI Taxonomy" id="687207"/>
    <lineage>
        <taxon>Bacteria</taxon>
        <taxon>Bacillati</taxon>
        <taxon>Actinomycetota</taxon>
        <taxon>Actinomycetes</taxon>
        <taxon>Streptosporangiales</taxon>
        <taxon>Nocardiopsidaceae</taxon>
        <taxon>Spinactinospora</taxon>
    </lineage>
</organism>
<dbReference type="SUPFAM" id="SSF51445">
    <property type="entry name" value="(Trans)glycosidases"/>
    <property type="match status" value="1"/>
</dbReference>